<comment type="caution">
    <text evidence="1">The sequence shown here is derived from an EMBL/GenBank/DDBJ whole genome shotgun (WGS) entry which is preliminary data.</text>
</comment>
<dbReference type="AlphaFoldDB" id="A0A7I9XNQ7"/>
<accession>A0A7I9XNQ7</accession>
<proteinExistence type="predicted"/>
<evidence type="ECO:0000313" key="2">
    <source>
        <dbReference type="Proteomes" id="UP000465263"/>
    </source>
</evidence>
<sequence length="114" mass="12807">MPPGPDDRICGLAKLTALDMATGKLLANSDRWADRSVSSRDVIDLAMMEPGPGLLNRAIAKAETAYRSAIVDDLRRAIDYLRDNPHRLDDCMLALQMYDTPKAVLWDRIKRLRP</sequence>
<evidence type="ECO:0000313" key="1">
    <source>
        <dbReference type="EMBL" id="GFG71190.1"/>
    </source>
</evidence>
<dbReference type="EMBL" id="BLKV01000002">
    <property type="protein sequence ID" value="GFG71190.1"/>
    <property type="molecule type" value="Genomic_DNA"/>
</dbReference>
<protein>
    <submittedName>
        <fullName evidence="1">Uncharacterized protein</fullName>
    </submittedName>
</protein>
<reference evidence="1 2" key="1">
    <citation type="journal article" date="2019" name="Emerg. Microbes Infect.">
        <title>Comprehensive subspecies identification of 175 nontuberculous mycobacteria species based on 7547 genomic profiles.</title>
        <authorList>
            <person name="Matsumoto Y."/>
            <person name="Kinjo T."/>
            <person name="Motooka D."/>
            <person name="Nabeya D."/>
            <person name="Jung N."/>
            <person name="Uechi K."/>
            <person name="Horii T."/>
            <person name="Iida T."/>
            <person name="Fujita J."/>
            <person name="Nakamura S."/>
        </authorList>
    </citation>
    <scope>NUCLEOTIDE SEQUENCE [LARGE SCALE GENOMIC DNA]</scope>
    <source>
        <strain evidence="1 2">JCM 16017</strain>
    </source>
</reference>
<organism evidence="1 2">
    <name type="scientific">Mycolicibacter senuensis</name>
    <dbReference type="NCBI Taxonomy" id="386913"/>
    <lineage>
        <taxon>Bacteria</taxon>
        <taxon>Bacillati</taxon>
        <taxon>Actinomycetota</taxon>
        <taxon>Actinomycetes</taxon>
        <taxon>Mycobacteriales</taxon>
        <taxon>Mycobacteriaceae</taxon>
        <taxon>Mycolicibacter</taxon>
    </lineage>
</organism>
<gene>
    <name evidence="1" type="ORF">MSEN_29100</name>
</gene>
<dbReference type="Proteomes" id="UP000465263">
    <property type="component" value="Unassembled WGS sequence"/>
</dbReference>
<name>A0A7I9XNQ7_9MYCO</name>
<keyword evidence="2" id="KW-1185">Reference proteome</keyword>